<name>A0A0C9TY05_PAXIN</name>
<organism evidence="1 2">
    <name type="scientific">Paxillus involutus ATCC 200175</name>
    <dbReference type="NCBI Taxonomy" id="664439"/>
    <lineage>
        <taxon>Eukaryota</taxon>
        <taxon>Fungi</taxon>
        <taxon>Dikarya</taxon>
        <taxon>Basidiomycota</taxon>
        <taxon>Agaricomycotina</taxon>
        <taxon>Agaricomycetes</taxon>
        <taxon>Agaricomycetidae</taxon>
        <taxon>Boletales</taxon>
        <taxon>Paxilineae</taxon>
        <taxon>Paxillaceae</taxon>
        <taxon>Paxillus</taxon>
    </lineage>
</organism>
<reference evidence="1 2" key="1">
    <citation type="submission" date="2014-06" db="EMBL/GenBank/DDBJ databases">
        <authorList>
            <consortium name="DOE Joint Genome Institute"/>
            <person name="Kuo A."/>
            <person name="Kohler A."/>
            <person name="Nagy L.G."/>
            <person name="Floudas D."/>
            <person name="Copeland A."/>
            <person name="Barry K.W."/>
            <person name="Cichocki N."/>
            <person name="Veneault-Fourrey C."/>
            <person name="LaButti K."/>
            <person name="Lindquist E.A."/>
            <person name="Lipzen A."/>
            <person name="Lundell T."/>
            <person name="Morin E."/>
            <person name="Murat C."/>
            <person name="Sun H."/>
            <person name="Tunlid A."/>
            <person name="Henrissat B."/>
            <person name="Grigoriev I.V."/>
            <person name="Hibbett D.S."/>
            <person name="Martin F."/>
            <person name="Nordberg H.P."/>
            <person name="Cantor M.N."/>
            <person name="Hua S.X."/>
        </authorList>
    </citation>
    <scope>NUCLEOTIDE SEQUENCE [LARGE SCALE GENOMIC DNA]</scope>
    <source>
        <strain evidence="1 2">ATCC 200175</strain>
    </source>
</reference>
<dbReference type="AlphaFoldDB" id="A0A0C9TY05"/>
<dbReference type="Proteomes" id="UP000053647">
    <property type="component" value="Unassembled WGS sequence"/>
</dbReference>
<dbReference type="HOGENOM" id="CLU_047728_0_0_1"/>
<accession>A0A0C9TY05</accession>
<dbReference type="InterPro" id="IPR043519">
    <property type="entry name" value="NT_sf"/>
</dbReference>
<dbReference type="Gene3D" id="3.30.460.40">
    <property type="match status" value="1"/>
</dbReference>
<proteinExistence type="predicted"/>
<evidence type="ECO:0000313" key="1">
    <source>
        <dbReference type="EMBL" id="KIJ15143.1"/>
    </source>
</evidence>
<keyword evidence="2" id="KW-1185">Reference proteome</keyword>
<dbReference type="OrthoDB" id="3051727at2759"/>
<gene>
    <name evidence="1" type="ORF">PAXINDRAFT_77839</name>
</gene>
<reference evidence="2" key="2">
    <citation type="submission" date="2015-01" db="EMBL/GenBank/DDBJ databases">
        <title>Evolutionary Origins and Diversification of the Mycorrhizal Mutualists.</title>
        <authorList>
            <consortium name="DOE Joint Genome Institute"/>
            <consortium name="Mycorrhizal Genomics Consortium"/>
            <person name="Kohler A."/>
            <person name="Kuo A."/>
            <person name="Nagy L.G."/>
            <person name="Floudas D."/>
            <person name="Copeland A."/>
            <person name="Barry K.W."/>
            <person name="Cichocki N."/>
            <person name="Veneault-Fourrey C."/>
            <person name="LaButti K."/>
            <person name="Lindquist E.A."/>
            <person name="Lipzen A."/>
            <person name="Lundell T."/>
            <person name="Morin E."/>
            <person name="Murat C."/>
            <person name="Riley R."/>
            <person name="Ohm R."/>
            <person name="Sun H."/>
            <person name="Tunlid A."/>
            <person name="Henrissat B."/>
            <person name="Grigoriev I.V."/>
            <person name="Hibbett D.S."/>
            <person name="Martin F."/>
        </authorList>
    </citation>
    <scope>NUCLEOTIDE SEQUENCE [LARGE SCALE GENOMIC DNA]</scope>
    <source>
        <strain evidence="2">ATCC 200175</strain>
    </source>
</reference>
<protein>
    <submittedName>
        <fullName evidence="1">Uncharacterized protein</fullName>
    </submittedName>
</protein>
<dbReference type="EMBL" id="KN819338">
    <property type="protein sequence ID" value="KIJ15143.1"/>
    <property type="molecule type" value="Genomic_DNA"/>
</dbReference>
<dbReference type="SUPFAM" id="SSF81301">
    <property type="entry name" value="Nucleotidyltransferase"/>
    <property type="match status" value="1"/>
</dbReference>
<evidence type="ECO:0000313" key="2">
    <source>
        <dbReference type="Proteomes" id="UP000053647"/>
    </source>
</evidence>
<sequence length="242" mass="26851">MSRSLPPLRSEVEEVSRVTARLLNSFGMHCCLVGGAACSAFGVKRVPNDVDMVVMTNEDQESIKHRLVLADSRFYFMSAKTPGATYKVLWFRLGLSLSRRSCKVDILCRGTMNIPDIPPHEIRHIGGLPVAPILVVLCLKLQAWDHHGAAVEWRFRMKQPTDARDIAELLVFAVAGGEHVSKVGWLPQEFVKSANTRVNDFLIADRATKDKWKALGLYQRQSAGTSSSTAGAVQSKFKFLVL</sequence>